<evidence type="ECO:0000313" key="1">
    <source>
        <dbReference type="EMBL" id="KKN49965.1"/>
    </source>
</evidence>
<dbReference type="AlphaFoldDB" id="A0A0F9R052"/>
<comment type="caution">
    <text evidence="1">The sequence shown here is derived from an EMBL/GenBank/DDBJ whole genome shotgun (WGS) entry which is preliminary data.</text>
</comment>
<accession>A0A0F9R052</accession>
<protein>
    <submittedName>
        <fullName evidence="1">Uncharacterized protein</fullName>
    </submittedName>
</protein>
<gene>
    <name evidence="1" type="ORF">LCGC14_0637660</name>
</gene>
<organism evidence="1">
    <name type="scientific">marine sediment metagenome</name>
    <dbReference type="NCBI Taxonomy" id="412755"/>
    <lineage>
        <taxon>unclassified sequences</taxon>
        <taxon>metagenomes</taxon>
        <taxon>ecological metagenomes</taxon>
    </lineage>
</organism>
<name>A0A0F9R052_9ZZZZ</name>
<reference evidence="1" key="1">
    <citation type="journal article" date="2015" name="Nature">
        <title>Complex archaea that bridge the gap between prokaryotes and eukaryotes.</title>
        <authorList>
            <person name="Spang A."/>
            <person name="Saw J.H."/>
            <person name="Jorgensen S.L."/>
            <person name="Zaremba-Niedzwiedzka K."/>
            <person name="Martijn J."/>
            <person name="Lind A.E."/>
            <person name="van Eijk R."/>
            <person name="Schleper C."/>
            <person name="Guy L."/>
            <person name="Ettema T.J."/>
        </authorList>
    </citation>
    <scope>NUCLEOTIDE SEQUENCE</scope>
</reference>
<dbReference type="EMBL" id="LAZR01001142">
    <property type="protein sequence ID" value="KKN49965.1"/>
    <property type="molecule type" value="Genomic_DNA"/>
</dbReference>
<sequence length="59" mass="6531">MPDEKRLMPPQALKKIKEIQGTLKTYLDGIMAGMGIEGDWNVDLGTGELTQVVKEEGKQ</sequence>
<proteinExistence type="predicted"/>